<organism evidence="1">
    <name type="scientific">Pinus koraiensis</name>
    <name type="common">Korean pine</name>
    <dbReference type="NCBI Taxonomy" id="88728"/>
    <lineage>
        <taxon>Eukaryota</taxon>
        <taxon>Viridiplantae</taxon>
        <taxon>Streptophyta</taxon>
        <taxon>Embryophyta</taxon>
        <taxon>Tracheophyta</taxon>
        <taxon>Spermatophyta</taxon>
        <taxon>Pinopsida</taxon>
        <taxon>Pinidae</taxon>
        <taxon>Conifers I</taxon>
        <taxon>Pinales</taxon>
        <taxon>Pinaceae</taxon>
        <taxon>Pinus</taxon>
        <taxon>Pinus subgen. Strobus</taxon>
    </lineage>
</organism>
<proteinExistence type="predicted"/>
<keyword evidence="1" id="KW-0150">Chloroplast</keyword>
<dbReference type="EMBL" id="AY228468">
    <property type="protein sequence ID" value="AAO74137.1"/>
    <property type="molecule type" value="Genomic_DNA"/>
</dbReference>
<evidence type="ECO:0000313" key="1">
    <source>
        <dbReference type="EMBL" id="AAO74137.1"/>
    </source>
</evidence>
<geneLocation type="chloroplast" evidence="1"/>
<dbReference type="AlphaFoldDB" id="Q85WT2"/>
<protein>
    <submittedName>
        <fullName evidence="1">ORF47k</fullName>
    </submittedName>
</protein>
<name>Q85WT2_PINKO</name>
<reference evidence="1" key="1">
    <citation type="submission" date="2007-04" db="EMBL/GenBank/DDBJ databases">
        <authorList>
            <person name="Noh E.W."/>
            <person name="Lee J.S."/>
            <person name="Choi Y.I."/>
            <person name="Han M.S."/>
            <person name="Yi Y.S."/>
            <person name="Han S.U."/>
        </authorList>
    </citation>
    <scope>NUCLEOTIDE SEQUENCE</scope>
</reference>
<dbReference type="GeneID" id="1450766"/>
<dbReference type="RefSeq" id="NP_817272.1">
    <property type="nucleotide sequence ID" value="NC_004677.2"/>
</dbReference>
<sequence length="47" mass="5144">MGWCGSSMPGTPEFQTMNEEGHKCEKSILANDCVSPIIKRTPKGCPF</sequence>
<accession>Q85WT2</accession>
<keyword evidence="1" id="KW-0934">Plastid</keyword>